<dbReference type="InterPro" id="IPR020449">
    <property type="entry name" value="Tscrpt_reg_AraC-type_HTH"/>
</dbReference>
<dbReference type="GO" id="GO:0000976">
    <property type="term" value="F:transcription cis-regulatory region binding"/>
    <property type="evidence" value="ECO:0007669"/>
    <property type="project" value="TreeGrafter"/>
</dbReference>
<evidence type="ECO:0000256" key="1">
    <source>
        <dbReference type="ARBA" id="ARBA00023015"/>
    </source>
</evidence>
<feature type="domain" description="HTH araC/xylS-type" evidence="4">
    <location>
        <begin position="232"/>
        <end position="330"/>
    </location>
</feature>
<gene>
    <name evidence="5" type="ORF">EAH78_20420</name>
</gene>
<dbReference type="GO" id="GO:0003700">
    <property type="term" value="F:DNA-binding transcription factor activity"/>
    <property type="evidence" value="ECO:0007669"/>
    <property type="project" value="InterPro"/>
</dbReference>
<evidence type="ECO:0000313" key="5">
    <source>
        <dbReference type="EMBL" id="TPG75227.1"/>
    </source>
</evidence>
<dbReference type="PRINTS" id="PR00032">
    <property type="entry name" value="HTHARAC"/>
</dbReference>
<dbReference type="InterPro" id="IPR018060">
    <property type="entry name" value="HTH_AraC"/>
</dbReference>
<dbReference type="InterPro" id="IPR032687">
    <property type="entry name" value="AraC-type_N"/>
</dbReference>
<proteinExistence type="predicted"/>
<dbReference type="SMART" id="SM00342">
    <property type="entry name" value="HTH_ARAC"/>
    <property type="match status" value="1"/>
</dbReference>
<dbReference type="AlphaFoldDB" id="A0A502HKB3"/>
<dbReference type="GO" id="GO:0005829">
    <property type="term" value="C:cytosol"/>
    <property type="evidence" value="ECO:0007669"/>
    <property type="project" value="TreeGrafter"/>
</dbReference>
<evidence type="ECO:0000256" key="2">
    <source>
        <dbReference type="ARBA" id="ARBA00023125"/>
    </source>
</evidence>
<keyword evidence="3" id="KW-0804">Transcription</keyword>
<dbReference type="Gene3D" id="1.10.10.60">
    <property type="entry name" value="Homeodomain-like"/>
    <property type="match status" value="1"/>
</dbReference>
<keyword evidence="2" id="KW-0238">DNA-binding</keyword>
<organism evidence="5 6">
    <name type="scientific">Pseudomonas arsenicoxydans</name>
    <dbReference type="NCBI Taxonomy" id="702115"/>
    <lineage>
        <taxon>Bacteria</taxon>
        <taxon>Pseudomonadati</taxon>
        <taxon>Pseudomonadota</taxon>
        <taxon>Gammaproteobacteria</taxon>
        <taxon>Pseudomonadales</taxon>
        <taxon>Pseudomonadaceae</taxon>
        <taxon>Pseudomonas</taxon>
    </lineage>
</organism>
<dbReference type="Proteomes" id="UP000317933">
    <property type="component" value="Unassembled WGS sequence"/>
</dbReference>
<dbReference type="SUPFAM" id="SSF46689">
    <property type="entry name" value="Homeodomain-like"/>
    <property type="match status" value="1"/>
</dbReference>
<sequence>MSRPSAQTIFAESFFRVNAQLFAPFLAEAGLEERILHTPDVEIPAANYVELWEILGRRVDASIGLRIGIQTVSTALGAYGQTIRSAPTMLLALRCMSHFAVVFAHAIRVDFEIDGGQVILSYQCTDPTITRRRQDSEFTIGFFLSLLREITENPRLTPQRADFEHERPTDWSLHRDVLACPLHFKQPDNRLYFPIELLEMPVRTADPRLFQALEPFLEQQRQIRAPVGDLIAELGRHIASSLSSGGASLEMVAQSMGLGPRTLQRRLAEHQVEFRLLVEDVRRSLAETYVAQDHYSLTEVALLLGYAECSSFSRAFRRWTQVSPQQYRLQTKANLV</sequence>
<accession>A0A502HKB3</accession>
<dbReference type="Pfam" id="PF12833">
    <property type="entry name" value="HTH_18"/>
    <property type="match status" value="1"/>
</dbReference>
<keyword evidence="1" id="KW-0805">Transcription regulation</keyword>
<dbReference type="PANTHER" id="PTHR47894">
    <property type="entry name" value="HTH-TYPE TRANSCRIPTIONAL REGULATOR GADX"/>
    <property type="match status" value="1"/>
</dbReference>
<dbReference type="RefSeq" id="WP_140669129.1">
    <property type="nucleotide sequence ID" value="NZ_RCZE01000010.1"/>
</dbReference>
<dbReference type="PANTHER" id="PTHR47894:SF4">
    <property type="entry name" value="HTH-TYPE TRANSCRIPTIONAL REGULATOR GADX"/>
    <property type="match status" value="1"/>
</dbReference>
<dbReference type="PROSITE" id="PS01124">
    <property type="entry name" value="HTH_ARAC_FAMILY_2"/>
    <property type="match status" value="1"/>
</dbReference>
<dbReference type="EMBL" id="RCZE01000010">
    <property type="protein sequence ID" value="TPG75227.1"/>
    <property type="molecule type" value="Genomic_DNA"/>
</dbReference>
<reference evidence="5 6" key="1">
    <citation type="journal article" date="2019" name="Environ. Microbiol.">
        <title>Species interactions and distinct microbial communities in high Arctic permafrost affected cryosols are associated with the CH4 and CO2 gas fluxes.</title>
        <authorList>
            <person name="Altshuler I."/>
            <person name="Hamel J."/>
            <person name="Turney S."/>
            <person name="Magnuson E."/>
            <person name="Levesque R."/>
            <person name="Greer C."/>
            <person name="Whyte L.G."/>
        </authorList>
    </citation>
    <scope>NUCLEOTIDE SEQUENCE [LARGE SCALE GENOMIC DNA]</scope>
    <source>
        <strain evidence="5 6">E3</strain>
    </source>
</reference>
<protein>
    <submittedName>
        <fullName evidence="5">AraC family transcriptional regulator</fullName>
    </submittedName>
</protein>
<evidence type="ECO:0000259" key="4">
    <source>
        <dbReference type="PROSITE" id="PS01124"/>
    </source>
</evidence>
<dbReference type="InterPro" id="IPR009057">
    <property type="entry name" value="Homeodomain-like_sf"/>
</dbReference>
<evidence type="ECO:0000313" key="6">
    <source>
        <dbReference type="Proteomes" id="UP000317933"/>
    </source>
</evidence>
<name>A0A502HKB3_9PSED</name>
<evidence type="ECO:0000256" key="3">
    <source>
        <dbReference type="ARBA" id="ARBA00023163"/>
    </source>
</evidence>
<comment type="caution">
    <text evidence="5">The sequence shown here is derived from an EMBL/GenBank/DDBJ whole genome shotgun (WGS) entry which is preliminary data.</text>
</comment>
<dbReference type="Pfam" id="PF12625">
    <property type="entry name" value="Arabinose_bd"/>
    <property type="match status" value="1"/>
</dbReference>